<comment type="caution">
    <text evidence="1">The sequence shown here is derived from an EMBL/GenBank/DDBJ whole genome shotgun (WGS) entry which is preliminary data.</text>
</comment>
<gene>
    <name evidence="1" type="ORF">DPX16_19697</name>
</gene>
<accession>A0A3N0XPZ8</accession>
<dbReference type="EMBL" id="RJVU01064619">
    <property type="protein sequence ID" value="ROJ13822.1"/>
    <property type="molecule type" value="Genomic_DNA"/>
</dbReference>
<evidence type="ECO:0000313" key="2">
    <source>
        <dbReference type="Proteomes" id="UP000281406"/>
    </source>
</evidence>
<dbReference type="AlphaFoldDB" id="A0A3N0XPZ8"/>
<protein>
    <submittedName>
        <fullName evidence="1">Uncharacterized protein</fullName>
    </submittedName>
</protein>
<organism evidence="1 2">
    <name type="scientific">Anabarilius grahami</name>
    <name type="common">Kanglang fish</name>
    <name type="synonym">Barilius grahami</name>
    <dbReference type="NCBI Taxonomy" id="495550"/>
    <lineage>
        <taxon>Eukaryota</taxon>
        <taxon>Metazoa</taxon>
        <taxon>Chordata</taxon>
        <taxon>Craniata</taxon>
        <taxon>Vertebrata</taxon>
        <taxon>Euteleostomi</taxon>
        <taxon>Actinopterygii</taxon>
        <taxon>Neopterygii</taxon>
        <taxon>Teleostei</taxon>
        <taxon>Ostariophysi</taxon>
        <taxon>Cypriniformes</taxon>
        <taxon>Xenocyprididae</taxon>
        <taxon>Xenocypridinae</taxon>
        <taxon>Xenocypridinae incertae sedis</taxon>
        <taxon>Anabarilius</taxon>
    </lineage>
</organism>
<sequence>MEGAALMDRKEPLVEPSARGPFLNALSRQLQPAERRVTNTQQLAYTTARGALAAGRDDVKHECHRHPLVLASSGKLERENTILSNLPTSSSASPMIAATAVPQHKRGRNHQAQMRHLFAREECQTRTEHPDRETLTVWKQEDHGKWSPGTEGTVTVPWVAMAGQEPWPPPKKKMSWGSPWWQEGIRGLAHVGGLELARGGLERARGGLERARGRLERALGE</sequence>
<reference evidence="1 2" key="1">
    <citation type="submission" date="2018-10" db="EMBL/GenBank/DDBJ databases">
        <title>Genome assembly for a Yunnan-Guizhou Plateau 3E fish, Anabarilius grahami (Regan), and its evolutionary and genetic applications.</title>
        <authorList>
            <person name="Jiang W."/>
        </authorList>
    </citation>
    <scope>NUCLEOTIDE SEQUENCE [LARGE SCALE GENOMIC DNA]</scope>
    <source>
        <strain evidence="1">AG-KIZ</strain>
        <tissue evidence="1">Muscle</tissue>
    </source>
</reference>
<keyword evidence="2" id="KW-1185">Reference proteome</keyword>
<dbReference type="Proteomes" id="UP000281406">
    <property type="component" value="Unassembled WGS sequence"/>
</dbReference>
<proteinExistence type="predicted"/>
<evidence type="ECO:0000313" key="1">
    <source>
        <dbReference type="EMBL" id="ROJ13822.1"/>
    </source>
</evidence>
<name>A0A3N0XPZ8_ANAGA</name>